<dbReference type="EMBL" id="LFZN01000146">
    <property type="protein sequence ID" value="KXS97332.1"/>
    <property type="molecule type" value="Genomic_DNA"/>
</dbReference>
<evidence type="ECO:0000256" key="1">
    <source>
        <dbReference type="SAM" id="MobiDB-lite"/>
    </source>
</evidence>
<feature type="chain" id="PRO_5007806275" evidence="2">
    <location>
        <begin position="17"/>
        <end position="147"/>
    </location>
</feature>
<proteinExistence type="predicted"/>
<protein>
    <submittedName>
        <fullName evidence="3">Uncharacterized protein</fullName>
    </submittedName>
</protein>
<feature type="signal peptide" evidence="2">
    <location>
        <begin position="1"/>
        <end position="16"/>
    </location>
</feature>
<dbReference type="Proteomes" id="UP000070133">
    <property type="component" value="Unassembled WGS sequence"/>
</dbReference>
<evidence type="ECO:0000313" key="4">
    <source>
        <dbReference type="Proteomes" id="UP000070133"/>
    </source>
</evidence>
<organism evidence="3 4">
    <name type="scientific">Pseudocercospora eumusae</name>
    <dbReference type="NCBI Taxonomy" id="321146"/>
    <lineage>
        <taxon>Eukaryota</taxon>
        <taxon>Fungi</taxon>
        <taxon>Dikarya</taxon>
        <taxon>Ascomycota</taxon>
        <taxon>Pezizomycotina</taxon>
        <taxon>Dothideomycetes</taxon>
        <taxon>Dothideomycetidae</taxon>
        <taxon>Mycosphaerellales</taxon>
        <taxon>Mycosphaerellaceae</taxon>
        <taxon>Pseudocercospora</taxon>
    </lineage>
</organism>
<dbReference type="OrthoDB" id="10395417at2759"/>
<comment type="caution">
    <text evidence="3">The sequence shown here is derived from an EMBL/GenBank/DDBJ whole genome shotgun (WGS) entry which is preliminary data.</text>
</comment>
<feature type="compositionally biased region" description="Basic and acidic residues" evidence="1">
    <location>
        <begin position="138"/>
        <end position="147"/>
    </location>
</feature>
<reference evidence="3 4" key="1">
    <citation type="submission" date="2015-07" db="EMBL/GenBank/DDBJ databases">
        <title>Comparative genomics of the Sigatoka disease complex on banana suggests a link between parallel evolutionary changes in Pseudocercospora fijiensis and Pseudocercospora eumusae and increased virulence on the banana host.</title>
        <authorList>
            <person name="Chang T.-C."/>
            <person name="Salvucci A."/>
            <person name="Crous P.W."/>
            <person name="Stergiopoulos I."/>
        </authorList>
    </citation>
    <scope>NUCLEOTIDE SEQUENCE [LARGE SCALE GENOMIC DNA]</scope>
    <source>
        <strain evidence="3 4">CBS 114824</strain>
    </source>
</reference>
<evidence type="ECO:0000313" key="3">
    <source>
        <dbReference type="EMBL" id="KXS97332.1"/>
    </source>
</evidence>
<sequence>MQIKFILSALAALAVANPVPAENAMTPRDIDHVEISNIRQQSYTFASAHVNIIPNAYQISQAKAWWPAYITSFPDSNPVFWPADIWSWYYCYATYPQYITVYWNYWNPLCPGGNDFDDDDDGNGNDDNDDDNDDDGLEEKGNDYDYD</sequence>
<dbReference type="AlphaFoldDB" id="A0A139H4K1"/>
<keyword evidence="2" id="KW-0732">Signal</keyword>
<evidence type="ECO:0000256" key="2">
    <source>
        <dbReference type="SAM" id="SignalP"/>
    </source>
</evidence>
<feature type="compositionally biased region" description="Acidic residues" evidence="1">
    <location>
        <begin position="116"/>
        <end position="137"/>
    </location>
</feature>
<name>A0A139H4K1_9PEZI</name>
<feature type="region of interest" description="Disordered" evidence="1">
    <location>
        <begin position="116"/>
        <end position="147"/>
    </location>
</feature>
<accession>A0A139H4K1</accession>
<keyword evidence="4" id="KW-1185">Reference proteome</keyword>
<gene>
    <name evidence="3" type="ORF">AC578_10715</name>
</gene>